<accession>A0A7D4Q3Q2</accession>
<protein>
    <submittedName>
        <fullName evidence="1">Type II toxin-antitoxin system RelE/ParE family toxin</fullName>
    </submittedName>
</protein>
<dbReference type="AlphaFoldDB" id="A0A7D4Q3Q2"/>
<evidence type="ECO:0000313" key="1">
    <source>
        <dbReference type="EMBL" id="QKJ32366.1"/>
    </source>
</evidence>
<organism evidence="1 2">
    <name type="scientific">Mucilaginibacter mali</name>
    <dbReference type="NCBI Taxonomy" id="2740462"/>
    <lineage>
        <taxon>Bacteria</taxon>
        <taxon>Pseudomonadati</taxon>
        <taxon>Bacteroidota</taxon>
        <taxon>Sphingobacteriia</taxon>
        <taxon>Sphingobacteriales</taxon>
        <taxon>Sphingobacteriaceae</taxon>
        <taxon>Mucilaginibacter</taxon>
    </lineage>
</organism>
<dbReference type="RefSeq" id="WP_173417016.1">
    <property type="nucleotide sequence ID" value="NZ_CP054139.1"/>
</dbReference>
<evidence type="ECO:0000313" key="2">
    <source>
        <dbReference type="Proteomes" id="UP000505355"/>
    </source>
</evidence>
<sequence>MALKIEWSNEAEATYLQVLDYLSANWTDREVANFVKRTQQLLNNIALNPYIFKASKSKRVRKAVIGKQNSLVPGNENAYLFTYLLG</sequence>
<dbReference type="InterPro" id="IPR035093">
    <property type="entry name" value="RelE/ParE_toxin_dom_sf"/>
</dbReference>
<dbReference type="EMBL" id="CP054139">
    <property type="protein sequence ID" value="QKJ32366.1"/>
    <property type="molecule type" value="Genomic_DNA"/>
</dbReference>
<gene>
    <name evidence="1" type="ORF">HQ865_22255</name>
</gene>
<dbReference type="Gene3D" id="3.30.2310.20">
    <property type="entry name" value="RelE-like"/>
    <property type="match status" value="1"/>
</dbReference>
<dbReference type="Proteomes" id="UP000505355">
    <property type="component" value="Chromosome"/>
</dbReference>
<dbReference type="KEGG" id="mmab:HQ865_22255"/>
<keyword evidence="2" id="KW-1185">Reference proteome</keyword>
<name>A0A7D4Q3Q2_9SPHI</name>
<reference evidence="1 2" key="1">
    <citation type="submission" date="2020-05" db="EMBL/GenBank/DDBJ databases">
        <title>Mucilaginibacter mali sp. nov.</title>
        <authorList>
            <person name="Kim H.S."/>
            <person name="Lee K.C."/>
            <person name="Suh M.K."/>
            <person name="Kim J.-S."/>
            <person name="Han K.-I."/>
            <person name="Eom M.K."/>
            <person name="Shin Y.K."/>
            <person name="Lee J.-S."/>
        </authorList>
    </citation>
    <scope>NUCLEOTIDE SEQUENCE [LARGE SCALE GENOMIC DNA]</scope>
    <source>
        <strain evidence="1 2">G2-14</strain>
    </source>
</reference>
<proteinExistence type="predicted"/>